<dbReference type="Proteomes" id="UP000184465">
    <property type="component" value="Unassembled WGS sequence"/>
</dbReference>
<dbReference type="EMBL" id="FRAG01000037">
    <property type="protein sequence ID" value="SHK22433.1"/>
    <property type="molecule type" value="Genomic_DNA"/>
</dbReference>
<dbReference type="AlphaFoldDB" id="A0A1M6QQR0"/>
<organism evidence="1 2">
    <name type="scientific">Paramaledivibacter caminithermalis (strain DSM 15212 / CIP 107654 / DViRD3)</name>
    <name type="common">Clostridium caminithermale</name>
    <dbReference type="NCBI Taxonomy" id="1121301"/>
    <lineage>
        <taxon>Bacteria</taxon>
        <taxon>Bacillati</taxon>
        <taxon>Bacillota</taxon>
        <taxon>Clostridia</taxon>
        <taxon>Peptostreptococcales</taxon>
        <taxon>Caminicellaceae</taxon>
        <taxon>Paramaledivibacter</taxon>
    </lineage>
</organism>
<protein>
    <submittedName>
        <fullName evidence="1">Uncharacterized protein</fullName>
    </submittedName>
</protein>
<gene>
    <name evidence="1" type="ORF">SAMN02745912_02678</name>
</gene>
<reference evidence="1 2" key="1">
    <citation type="submission" date="2016-11" db="EMBL/GenBank/DDBJ databases">
        <authorList>
            <person name="Jaros S."/>
            <person name="Januszkiewicz K."/>
            <person name="Wedrychowicz H."/>
        </authorList>
    </citation>
    <scope>NUCLEOTIDE SEQUENCE [LARGE SCALE GENOMIC DNA]</scope>
    <source>
        <strain evidence="1 2">DSM 15212</strain>
    </source>
</reference>
<keyword evidence="2" id="KW-1185">Reference proteome</keyword>
<name>A0A1M6QQR0_PARC5</name>
<proteinExistence type="predicted"/>
<dbReference type="RefSeq" id="WP_278247840.1">
    <property type="nucleotide sequence ID" value="NZ_FRAG01000037.1"/>
</dbReference>
<evidence type="ECO:0000313" key="2">
    <source>
        <dbReference type="Proteomes" id="UP000184465"/>
    </source>
</evidence>
<sequence length="42" mass="4629">MSEYLESIYDLDNPIDTDIDEITELLCFCLVNACAANACGLN</sequence>
<accession>A0A1M6QQR0</accession>
<evidence type="ECO:0000313" key="1">
    <source>
        <dbReference type="EMBL" id="SHK22433.1"/>
    </source>
</evidence>